<name>A0ABY7VB99_9GAMM</name>
<accession>A0ABY7VB99</accession>
<protein>
    <submittedName>
        <fullName evidence="2">TlpA family protein disulfide reductase</fullName>
    </submittedName>
</protein>
<dbReference type="Gene3D" id="3.40.30.10">
    <property type="entry name" value="Glutaredoxin"/>
    <property type="match status" value="1"/>
</dbReference>
<evidence type="ECO:0000259" key="1">
    <source>
        <dbReference type="PROSITE" id="PS51352"/>
    </source>
</evidence>
<dbReference type="PROSITE" id="PS51352">
    <property type="entry name" value="THIOREDOXIN_2"/>
    <property type="match status" value="1"/>
</dbReference>
<proteinExistence type="predicted"/>
<dbReference type="Proteomes" id="UP001215231">
    <property type="component" value="Chromosome"/>
</dbReference>
<dbReference type="RefSeq" id="WP_274050866.1">
    <property type="nucleotide sequence ID" value="NZ_CP059693.1"/>
</dbReference>
<feature type="domain" description="Thioredoxin" evidence="1">
    <location>
        <begin position="61"/>
        <end position="203"/>
    </location>
</feature>
<dbReference type="CDD" id="cd02966">
    <property type="entry name" value="TlpA_like_family"/>
    <property type="match status" value="1"/>
</dbReference>
<evidence type="ECO:0000313" key="3">
    <source>
        <dbReference type="Proteomes" id="UP001215231"/>
    </source>
</evidence>
<dbReference type="SUPFAM" id="SSF52833">
    <property type="entry name" value="Thioredoxin-like"/>
    <property type="match status" value="1"/>
</dbReference>
<dbReference type="Pfam" id="PF00578">
    <property type="entry name" value="AhpC-TSA"/>
    <property type="match status" value="1"/>
</dbReference>
<dbReference type="EMBL" id="CP059693">
    <property type="protein sequence ID" value="WDE10801.1"/>
    <property type="molecule type" value="Genomic_DNA"/>
</dbReference>
<keyword evidence="3" id="KW-1185">Reference proteome</keyword>
<gene>
    <name evidence="2" type="ORF">H3N35_21530</name>
</gene>
<evidence type="ECO:0000313" key="2">
    <source>
        <dbReference type="EMBL" id="WDE10801.1"/>
    </source>
</evidence>
<organism evidence="2 3">
    <name type="scientific">Thalassomonas haliotis</name>
    <dbReference type="NCBI Taxonomy" id="485448"/>
    <lineage>
        <taxon>Bacteria</taxon>
        <taxon>Pseudomonadati</taxon>
        <taxon>Pseudomonadota</taxon>
        <taxon>Gammaproteobacteria</taxon>
        <taxon>Alteromonadales</taxon>
        <taxon>Colwelliaceae</taxon>
        <taxon>Thalassomonas</taxon>
    </lineage>
</organism>
<reference evidence="2 3" key="1">
    <citation type="journal article" date="2022" name="Mar. Drugs">
        <title>Bioassay-Guided Fractionation Leads to the Detection of Cholic Acid Generated by the Rare Thalassomonas sp.</title>
        <authorList>
            <person name="Pheiffer F."/>
            <person name="Schneider Y.K."/>
            <person name="Hansen E.H."/>
            <person name="Andersen J.H."/>
            <person name="Isaksson J."/>
            <person name="Busche T."/>
            <person name="R C."/>
            <person name="Kalinowski J."/>
            <person name="Zyl L.V."/>
            <person name="Trindade M."/>
        </authorList>
    </citation>
    <scope>NUCLEOTIDE SEQUENCE [LARGE SCALE GENOMIC DNA]</scope>
    <source>
        <strain evidence="2 3">A5K-61T</strain>
    </source>
</reference>
<dbReference type="InterPro" id="IPR036249">
    <property type="entry name" value="Thioredoxin-like_sf"/>
</dbReference>
<sequence>MKNLTVKAKTPAEKVIVPTGLMLLCLLLVLSVVLTGQAYANNLHDHLRRLSSLESTPASQADSGGKAPEIHGQTVNKKAFDYSAGSDKPLVLLFADSLCPLPHFPDCQQEIAEFNRLSQKYADKMDWLQVVKGYYVDERHVKSYLERFAITAPSIWDRENKIFTDYQVFANPYVVVINRRGDIVFRRDDFTATLESRLLTLLD</sequence>
<dbReference type="InterPro" id="IPR000866">
    <property type="entry name" value="AhpC/TSA"/>
</dbReference>
<dbReference type="InterPro" id="IPR013766">
    <property type="entry name" value="Thioredoxin_domain"/>
</dbReference>